<dbReference type="InterPro" id="IPR052977">
    <property type="entry name" value="Polyferredoxin-like_ET"/>
</dbReference>
<dbReference type="Gene3D" id="3.30.70.20">
    <property type="match status" value="1"/>
</dbReference>
<dbReference type="Pfam" id="PF12838">
    <property type="entry name" value="Fer4_7"/>
    <property type="match status" value="1"/>
</dbReference>
<proteinExistence type="predicted"/>
<feature type="domain" description="4Fe-4S ferredoxin-type" evidence="4">
    <location>
        <begin position="418"/>
        <end position="446"/>
    </location>
</feature>
<organism evidence="5 8">
    <name type="scientific">Flavonifractor plautii</name>
    <name type="common">Fusobacterium plautii</name>
    <dbReference type="NCBI Taxonomy" id="292800"/>
    <lineage>
        <taxon>Bacteria</taxon>
        <taxon>Bacillati</taxon>
        <taxon>Bacillota</taxon>
        <taxon>Clostridia</taxon>
        <taxon>Eubacteriales</taxon>
        <taxon>Oscillospiraceae</taxon>
        <taxon>Flavonifractor</taxon>
    </lineage>
</organism>
<gene>
    <name evidence="6" type="ORF">GKE90_06930</name>
    <name evidence="5" type="ORF">GKE97_07900</name>
</gene>
<dbReference type="EMBL" id="WKPR01000006">
    <property type="protein sequence ID" value="MSB19439.1"/>
    <property type="molecule type" value="Genomic_DNA"/>
</dbReference>
<dbReference type="RefSeq" id="WP_009261002.1">
    <property type="nucleotide sequence ID" value="NZ_JADMSX010000027.1"/>
</dbReference>
<dbReference type="Proteomes" id="UP000434475">
    <property type="component" value="Unassembled WGS sequence"/>
</dbReference>
<dbReference type="InterPro" id="IPR007345">
    <property type="entry name" value="Polysacch_pyruvyl_Trfase"/>
</dbReference>
<keyword evidence="3" id="KW-0411">Iron-sulfur</keyword>
<evidence type="ECO:0000256" key="1">
    <source>
        <dbReference type="ARBA" id="ARBA00022723"/>
    </source>
</evidence>
<reference evidence="7 8" key="1">
    <citation type="journal article" date="2019" name="Nat. Med.">
        <title>A library of human gut bacterial isolates paired with longitudinal multiomics data enables mechanistic microbiome research.</title>
        <authorList>
            <person name="Poyet M."/>
            <person name="Groussin M."/>
            <person name="Gibbons S.M."/>
            <person name="Avila-Pacheco J."/>
            <person name="Jiang X."/>
            <person name="Kearney S.M."/>
            <person name="Perrotta A.R."/>
            <person name="Berdy B."/>
            <person name="Zhao S."/>
            <person name="Lieberman T.D."/>
            <person name="Swanson P.K."/>
            <person name="Smith M."/>
            <person name="Roesemann S."/>
            <person name="Alexander J.E."/>
            <person name="Rich S.A."/>
            <person name="Livny J."/>
            <person name="Vlamakis H."/>
            <person name="Clish C."/>
            <person name="Bullock K."/>
            <person name="Deik A."/>
            <person name="Scott J."/>
            <person name="Pierce K.A."/>
            <person name="Xavier R.J."/>
            <person name="Alm E.J."/>
        </authorList>
    </citation>
    <scope>NUCLEOTIDE SEQUENCE [LARGE SCALE GENOMIC DNA]</scope>
    <source>
        <strain evidence="5 8">BIOML-A2</strain>
        <strain evidence="6 7">BIOML-A5</strain>
    </source>
</reference>
<evidence type="ECO:0000313" key="8">
    <source>
        <dbReference type="Proteomes" id="UP000434475"/>
    </source>
</evidence>
<dbReference type="InterPro" id="IPR017896">
    <property type="entry name" value="4Fe4S_Fe-S-bd"/>
</dbReference>
<keyword evidence="1" id="KW-0479">Metal-binding</keyword>
<dbReference type="InterPro" id="IPR017900">
    <property type="entry name" value="4Fe4S_Fe_S_CS"/>
</dbReference>
<feature type="domain" description="4Fe-4S ferredoxin-type" evidence="4">
    <location>
        <begin position="383"/>
        <end position="413"/>
    </location>
</feature>
<dbReference type="PANTHER" id="PTHR43193:SF2">
    <property type="entry name" value="POLYFERREDOXIN PROTEIN FWDF"/>
    <property type="match status" value="1"/>
</dbReference>
<evidence type="ECO:0000259" key="4">
    <source>
        <dbReference type="PROSITE" id="PS51379"/>
    </source>
</evidence>
<evidence type="ECO:0000313" key="6">
    <source>
        <dbReference type="EMBL" id="MSB48434.1"/>
    </source>
</evidence>
<dbReference type="Pfam" id="PF04230">
    <property type="entry name" value="PS_pyruv_trans"/>
    <property type="match status" value="1"/>
</dbReference>
<dbReference type="PROSITE" id="PS00198">
    <property type="entry name" value="4FE4S_FER_1"/>
    <property type="match status" value="2"/>
</dbReference>
<keyword evidence="2" id="KW-0408">Iron</keyword>
<dbReference type="AlphaFoldDB" id="A0A6I2R0J0"/>
<comment type="caution">
    <text evidence="5">The sequence shown here is derived from an EMBL/GenBank/DDBJ whole genome shotgun (WGS) entry which is preliminary data.</text>
</comment>
<evidence type="ECO:0000256" key="2">
    <source>
        <dbReference type="ARBA" id="ARBA00023004"/>
    </source>
</evidence>
<protein>
    <submittedName>
        <fullName evidence="5">4Fe-4S dicluster domain-containing protein</fullName>
    </submittedName>
</protein>
<accession>A0A6I2R0J0</accession>
<dbReference type="GO" id="GO:0051536">
    <property type="term" value="F:iron-sulfur cluster binding"/>
    <property type="evidence" value="ECO:0007669"/>
    <property type="project" value="UniProtKB-KW"/>
</dbReference>
<dbReference type="InterPro" id="IPR007525">
    <property type="entry name" value="FrhB_FdhB_C"/>
</dbReference>
<dbReference type="Proteomes" id="UP000429811">
    <property type="component" value="Unassembled WGS sequence"/>
</dbReference>
<dbReference type="SUPFAM" id="SSF54862">
    <property type="entry name" value="4Fe-4S ferredoxins"/>
    <property type="match status" value="1"/>
</dbReference>
<name>A0A6I2R0J0_FLAPL</name>
<dbReference type="PANTHER" id="PTHR43193">
    <property type="match status" value="1"/>
</dbReference>
<evidence type="ECO:0000256" key="3">
    <source>
        <dbReference type="ARBA" id="ARBA00023014"/>
    </source>
</evidence>
<dbReference type="PROSITE" id="PS51379">
    <property type="entry name" value="4FE4S_FER_2"/>
    <property type="match status" value="2"/>
</dbReference>
<sequence length="772" mass="84635">MRTGLITFHFAHHYGAQLQALATMRAIQSLGHDCEIIDYRLPHTTRTNQLFKKSGGVRGMASDAHTALHYGAFQRRFRRFEAFVAEEMALSPRRYTAFEQLRADPPAYDVYVAGSDQIWNPYIFQDKQFDPSFLLGFVREGRRIAYAPSLGVPELPEDKAEELRRFLTPFSALSVREKRGQVLLREAAGRDARVVLDPTLLLTGEDWGELAAAPKRQGPYILCYFVSDPGEAVPYALALSARTGWPIVQLAGARRKIDGAAELVFDAGPREFLGLFRHASAVVTNSFHGAAFSLQFQKDFFTSMSPRERAEPTFSRIYSLLSRLGCADRILGLDTTAPVDAPIDYGAVYEKLAAARADSLSYLGAAIEGAPLPAKEPEPQAAPRPVLCRAEDCTGCTACASVCPVNAIAMEPDHEGFLRPVIGERCILCHRCEQTCPILHPPVPGPAPAAAHAVWNRDEAERTASSSGGFFSLLARHVLEQGGAVFGAALDEDMTARHVCARTVDELAPMRGSKYVQSDLGGSFSQVKALLEEGTAVLFSGVPCQVDGLKRYLGKDYPNLLTCDLVCHGVPSPAVFRAYLDGLEAARGSKVVSVRFKDKSHGWSHPWFTAQFADGSVYTEDFNRTGYGRGFGMQLFLRPACARCRYTSTSRPADFTLADYWGLDEKLALPVERDKGVSMVLVNSARGQAVFDALSPRFGQVERPLAEAVAGNPRLASPLKANPRRAAFFAAFAALPFAEVEKRFLALPSLPYRAAAKMLTPAMKEKIRKLLK</sequence>
<evidence type="ECO:0000313" key="5">
    <source>
        <dbReference type="EMBL" id="MSB19439.1"/>
    </source>
</evidence>
<evidence type="ECO:0000313" key="7">
    <source>
        <dbReference type="Proteomes" id="UP000429811"/>
    </source>
</evidence>
<dbReference type="Pfam" id="PF04432">
    <property type="entry name" value="FrhB_FdhB_C"/>
    <property type="match status" value="1"/>
</dbReference>
<dbReference type="GO" id="GO:0046872">
    <property type="term" value="F:metal ion binding"/>
    <property type="evidence" value="ECO:0007669"/>
    <property type="project" value="UniProtKB-KW"/>
</dbReference>
<dbReference type="EMBL" id="WKPO01000007">
    <property type="protein sequence ID" value="MSB48434.1"/>
    <property type="molecule type" value="Genomic_DNA"/>
</dbReference>